<keyword evidence="1" id="KW-0472">Membrane</keyword>
<keyword evidence="3" id="KW-1185">Reference proteome</keyword>
<dbReference type="EMBL" id="JAFMPK010000049">
    <property type="protein sequence ID" value="MBO0611277.1"/>
    <property type="molecule type" value="Genomic_DNA"/>
</dbReference>
<name>A0ABS3IE12_9MICO</name>
<accession>A0ABS3IE12</accession>
<protein>
    <recommendedName>
        <fullName evidence="4">DUF4245 domain-containing protein</fullName>
    </recommendedName>
</protein>
<organism evidence="2 3">
    <name type="scientific">Myceligenerans salitolerans</name>
    <dbReference type="NCBI Taxonomy" id="1230528"/>
    <lineage>
        <taxon>Bacteria</taxon>
        <taxon>Bacillati</taxon>
        <taxon>Actinomycetota</taxon>
        <taxon>Actinomycetes</taxon>
        <taxon>Micrococcales</taxon>
        <taxon>Promicromonosporaceae</taxon>
        <taxon>Myceligenerans</taxon>
    </lineage>
</organism>
<evidence type="ECO:0000313" key="2">
    <source>
        <dbReference type="EMBL" id="MBO0611277.1"/>
    </source>
</evidence>
<evidence type="ECO:0008006" key="4">
    <source>
        <dbReference type="Google" id="ProtNLM"/>
    </source>
</evidence>
<evidence type="ECO:0000313" key="3">
    <source>
        <dbReference type="Proteomes" id="UP000664617"/>
    </source>
</evidence>
<dbReference type="RefSeq" id="WP_207277238.1">
    <property type="nucleotide sequence ID" value="NZ_JAFMPK010000049.1"/>
</dbReference>
<gene>
    <name evidence="2" type="ORF">J0911_19835</name>
</gene>
<dbReference type="Proteomes" id="UP000664617">
    <property type="component" value="Unassembled WGS sequence"/>
</dbReference>
<reference evidence="3" key="2">
    <citation type="submission" date="2023-07" db="EMBL/GenBank/DDBJ databases">
        <title>Myceligenerans salitolerans sp. nov., a halotolerant actinomycete isolated from a salt lake in Xinjiang, China.</title>
        <authorList>
            <person name="Guan T."/>
        </authorList>
    </citation>
    <scope>NUCLEOTIDE SEQUENCE [LARGE SCALE GENOMIC DNA]</scope>
    <source>
        <strain evidence="3">XHU 5031</strain>
    </source>
</reference>
<comment type="caution">
    <text evidence="2">The sequence shown here is derived from an EMBL/GenBank/DDBJ whole genome shotgun (WGS) entry which is preliminary data.</text>
</comment>
<keyword evidence="1" id="KW-0812">Transmembrane</keyword>
<evidence type="ECO:0000256" key="1">
    <source>
        <dbReference type="SAM" id="Phobius"/>
    </source>
</evidence>
<keyword evidence="1" id="KW-1133">Transmembrane helix</keyword>
<feature type="transmembrane region" description="Helical" evidence="1">
    <location>
        <begin position="16"/>
        <end position="37"/>
    </location>
</feature>
<sequence>MTMITDYRKATRRNELVLGGAVGLVVVLAVVAVTLLITMGGEPEPPPEGAPDARELTADTCAAGLRQPAWVPEGVMRAQVACPEDISRRVGDSTSPDRLGTWIVYDLHGPANEETVPGAAPGSWPQAEVESGAIHPATTITYVAYPGSEKLSSELGGGTVEVAWMDFPEGGGDARVTRVENNGYGPVRVEWTDDGGSYLLLTVLGRTPDGRSGVGVEDLLRMAGSLAG</sequence>
<proteinExistence type="predicted"/>
<reference evidence="2 3" key="1">
    <citation type="submission" date="2021-03" db="EMBL/GenBank/DDBJ databases">
        <authorList>
            <person name="Xin L."/>
        </authorList>
    </citation>
    <scope>NUCLEOTIDE SEQUENCE [LARGE SCALE GENOMIC DNA]</scope>
    <source>
        <strain evidence="2 3">XHU 5031</strain>
    </source>
</reference>